<proteinExistence type="predicted"/>
<dbReference type="NCBIfam" id="TIGR00837">
    <property type="entry name" value="araaP"/>
    <property type="match status" value="1"/>
</dbReference>
<keyword evidence="3" id="KW-1003">Cell membrane</keyword>
<reference evidence="10" key="1">
    <citation type="submission" date="2015-05" db="EMBL/GenBank/DDBJ databases">
        <authorList>
            <person name="Rattei Thomas"/>
        </authorList>
    </citation>
    <scope>NUCLEOTIDE SEQUENCE</scope>
    <source>
        <strain evidence="10">DC9</strain>
    </source>
</reference>
<feature type="transmembrane region" description="Helical" evidence="9">
    <location>
        <begin position="122"/>
        <end position="140"/>
    </location>
</feature>
<feature type="transmembrane region" description="Helical" evidence="9">
    <location>
        <begin position="268"/>
        <end position="298"/>
    </location>
</feature>
<feature type="transmembrane region" description="Helical" evidence="9">
    <location>
        <begin position="337"/>
        <end position="356"/>
    </location>
</feature>
<keyword evidence="2" id="KW-0813">Transport</keyword>
<evidence type="ECO:0000256" key="9">
    <source>
        <dbReference type="SAM" id="Phobius"/>
    </source>
</evidence>
<evidence type="ECO:0000256" key="3">
    <source>
        <dbReference type="ARBA" id="ARBA00022475"/>
    </source>
</evidence>
<feature type="transmembrane region" description="Helical" evidence="9">
    <location>
        <begin position="182"/>
        <end position="208"/>
    </location>
</feature>
<dbReference type="Pfam" id="PF03222">
    <property type="entry name" value="Trp_Tyr_perm"/>
    <property type="match status" value="1"/>
</dbReference>
<evidence type="ECO:0000256" key="5">
    <source>
        <dbReference type="ARBA" id="ARBA00022692"/>
    </source>
</evidence>
<evidence type="ECO:0000313" key="10">
    <source>
        <dbReference type="EMBL" id="CRI43112.1"/>
    </source>
</evidence>
<feature type="transmembrane region" description="Helical" evidence="9">
    <location>
        <begin position="310"/>
        <end position="331"/>
    </location>
</feature>
<keyword evidence="6" id="KW-0029">Amino-acid transport</keyword>
<dbReference type="InterPro" id="IPR018227">
    <property type="entry name" value="Amino_acid_transport_2"/>
</dbReference>
<dbReference type="GO" id="GO:0003333">
    <property type="term" value="P:amino acid transmembrane transport"/>
    <property type="evidence" value="ECO:0007669"/>
    <property type="project" value="InterPro"/>
</dbReference>
<evidence type="ECO:0000256" key="8">
    <source>
        <dbReference type="ARBA" id="ARBA00023136"/>
    </source>
</evidence>
<dbReference type="GO" id="GO:0005886">
    <property type="term" value="C:plasma membrane"/>
    <property type="evidence" value="ECO:0007669"/>
    <property type="project" value="UniProtKB-SubCell"/>
</dbReference>
<dbReference type="PANTHER" id="PTHR32195:SF26">
    <property type="entry name" value="TRYPTOPHAN OR TYROSINE TRANSPORTER PROTEIN"/>
    <property type="match status" value="1"/>
</dbReference>
<evidence type="ECO:0000256" key="1">
    <source>
        <dbReference type="ARBA" id="ARBA00004429"/>
    </source>
</evidence>
<dbReference type="PANTHER" id="PTHR32195">
    <property type="entry name" value="OS07G0662800 PROTEIN"/>
    <property type="match status" value="1"/>
</dbReference>
<protein>
    <submittedName>
        <fullName evidence="10">Tyrosine-specific transport protein 1</fullName>
    </submittedName>
</protein>
<dbReference type="GO" id="GO:0015173">
    <property type="term" value="F:aromatic amino acid transmembrane transporter activity"/>
    <property type="evidence" value="ECO:0007669"/>
    <property type="project" value="InterPro"/>
</dbReference>
<organism evidence="10">
    <name type="scientific">Chlamydia pneumoniae</name>
    <name type="common">Chlamydophila pneumoniae</name>
    <dbReference type="NCBI Taxonomy" id="83558"/>
    <lineage>
        <taxon>Bacteria</taxon>
        <taxon>Pseudomonadati</taxon>
        <taxon>Chlamydiota</taxon>
        <taxon>Chlamydiia</taxon>
        <taxon>Chlamydiales</taxon>
        <taxon>Chlamydiaceae</taxon>
        <taxon>Chlamydia/Chlamydophila group</taxon>
        <taxon>Chlamydia</taxon>
    </lineage>
</organism>
<gene>
    <name evidence="10" type="primary">tyrP-A</name>
    <name evidence="10" type="ORF">BN1224_DC9_CH_00040</name>
</gene>
<dbReference type="Gene3D" id="1.20.1740.10">
    <property type="entry name" value="Amino acid/polyamine transporter I"/>
    <property type="match status" value="1"/>
</dbReference>
<evidence type="ECO:0000256" key="7">
    <source>
        <dbReference type="ARBA" id="ARBA00022989"/>
    </source>
</evidence>
<keyword evidence="8 9" id="KW-0472">Membrane</keyword>
<name>A0A0F7X3K8_CHLPN</name>
<dbReference type="EMBL" id="LN847063">
    <property type="protein sequence ID" value="CRI43112.1"/>
    <property type="molecule type" value="Genomic_DNA"/>
</dbReference>
<feature type="transmembrane region" description="Helical" evidence="9">
    <location>
        <begin position="220"/>
        <end position="248"/>
    </location>
</feature>
<feature type="transmembrane region" description="Helical" evidence="9">
    <location>
        <begin position="33"/>
        <end position="60"/>
    </location>
</feature>
<evidence type="ECO:0000256" key="6">
    <source>
        <dbReference type="ARBA" id="ARBA00022970"/>
    </source>
</evidence>
<sequence length="396" mass="43657">MSNKVLGGSLLIAGSAIGAGVLAVPVLTAKGGFFPATFLYIVSWLFSMASGLCLLEVMTWMKESKNPVNMLSMAESILGHVGKISICLVYLFFFYSLLIAYFCEGGNILCRVFNCQNLGISWIRHLGPLGFAILMGPIIMAGTKVIDYCNRFFMFGLTVAFGIFCALGFLKIQPSFLVRSSWLTTINAFPVFFLAFGFQSIIPTLYYYMDKKVGDVKKAILIGTLIPLVLYVLWEVVVLGAVSLPILSQAKIGGYTAVEALKQAHRSWAFYIAGELFGFFALVSSFVGVALGVMDFLADGLKWNKKSHPFSIFFLTFIIPLAWAVCYPEIVLTCLKYAGGFGAAVIIGVFPTLIVWKGRYGKQHHREKQLVPGGKFTLFLMFLLIVINVVSIYHEL</sequence>
<comment type="subcellular location">
    <subcellularLocation>
        <location evidence="1">Cell inner membrane</location>
        <topology evidence="1">Multi-pass membrane protein</topology>
    </subcellularLocation>
</comment>
<dbReference type="PRINTS" id="PR00166">
    <property type="entry name" value="AROAAPRMEASE"/>
</dbReference>
<feature type="transmembrane region" description="Helical" evidence="9">
    <location>
        <begin position="81"/>
        <end position="102"/>
    </location>
</feature>
<evidence type="ECO:0000256" key="2">
    <source>
        <dbReference type="ARBA" id="ARBA00022448"/>
    </source>
</evidence>
<keyword evidence="7 9" id="KW-1133">Transmembrane helix</keyword>
<dbReference type="AlphaFoldDB" id="A0A0F7X3K8"/>
<dbReference type="InterPro" id="IPR013059">
    <property type="entry name" value="Trp_tyr_transpt"/>
</dbReference>
<keyword evidence="5 9" id="KW-0812">Transmembrane</keyword>
<feature type="transmembrane region" description="Helical" evidence="9">
    <location>
        <begin position="152"/>
        <end position="170"/>
    </location>
</feature>
<accession>A0A0F7X3K8</accession>
<evidence type="ECO:0000256" key="4">
    <source>
        <dbReference type="ARBA" id="ARBA00022519"/>
    </source>
</evidence>
<keyword evidence="4" id="KW-0997">Cell inner membrane</keyword>
<feature type="transmembrane region" description="Helical" evidence="9">
    <location>
        <begin position="376"/>
        <end position="394"/>
    </location>
</feature>